<evidence type="ECO:0000313" key="15">
    <source>
        <dbReference type="EMBL" id="PPQ73057.1"/>
    </source>
</evidence>
<feature type="transmembrane region" description="Helical" evidence="11">
    <location>
        <begin position="48"/>
        <end position="66"/>
    </location>
</feature>
<evidence type="ECO:0000256" key="6">
    <source>
        <dbReference type="ARBA" id="ARBA00022892"/>
    </source>
</evidence>
<evidence type="ECO:0000259" key="13">
    <source>
        <dbReference type="Pfam" id="PF05529"/>
    </source>
</evidence>
<dbReference type="EMBL" id="NHYE01005425">
    <property type="protein sequence ID" value="PPQ73057.1"/>
    <property type="molecule type" value="Genomic_DNA"/>
</dbReference>
<dbReference type="InterPro" id="IPR040463">
    <property type="entry name" value="BAP29/BAP31_N"/>
</dbReference>
<feature type="transmembrane region" description="Helical" evidence="11">
    <location>
        <begin position="7"/>
        <end position="28"/>
    </location>
</feature>
<dbReference type="GO" id="GO:0006888">
    <property type="term" value="P:endoplasmic reticulum to Golgi vesicle-mediated transport"/>
    <property type="evidence" value="ECO:0007669"/>
    <property type="project" value="UniProtKB-UniRule"/>
</dbReference>
<dbReference type="FunCoup" id="A0A409W3F8">
    <property type="interactions" value="166"/>
</dbReference>
<accession>A0A409W3F8</accession>
<comment type="caution">
    <text evidence="15">The sequence shown here is derived from an EMBL/GenBank/DDBJ whole genome shotgun (WGS) entry which is preliminary data.</text>
</comment>
<sequence>MTIHYTLTFMLLAAEMVTFCVLVAPLPYTLKKRLFSFLSESKAVAKVAYGLKISFIFVGILFVDALQRMFRVTAEADMAKQTKGGVAHDIRADTSIAARKFYAQRNMYLTGFCLFLSLVLTRTFYIILDLIHTQEEYAKLKKATASTSRNNGAQSEDQAKEIASLKKQLEDAKSKVRDYDILKKQAAQNSKEYDRLATELNELTGNKSNKRVD</sequence>
<comment type="similarity">
    <text evidence="2 11">Belongs to the BCAP29/BCAP31 family.</text>
</comment>
<proteinExistence type="inferred from homology"/>
<dbReference type="PANTHER" id="PTHR12701">
    <property type="entry name" value="BCR-ASSOCIATED PROTEIN, BAP"/>
    <property type="match status" value="1"/>
</dbReference>
<evidence type="ECO:0000256" key="5">
    <source>
        <dbReference type="ARBA" id="ARBA00022824"/>
    </source>
</evidence>
<feature type="domain" description="BAP29/BAP31 transmembrane" evidence="13">
    <location>
        <begin position="1"/>
        <end position="139"/>
    </location>
</feature>
<comment type="function">
    <text evidence="11">May play a role in anterograde transport of membrane proteins from the endoplasmic reticulum to the Golgi.</text>
</comment>
<dbReference type="PANTHER" id="PTHR12701:SF20">
    <property type="entry name" value="ENDOPLASMIC RETICULUM TRANSMEMBRANE PROTEIN"/>
    <property type="match status" value="1"/>
</dbReference>
<keyword evidence="8 11" id="KW-1133">Transmembrane helix</keyword>
<evidence type="ECO:0000256" key="9">
    <source>
        <dbReference type="ARBA" id="ARBA00023054"/>
    </source>
</evidence>
<dbReference type="OrthoDB" id="435607at2759"/>
<dbReference type="GO" id="GO:0070973">
    <property type="term" value="P:protein localization to endoplasmic reticulum exit site"/>
    <property type="evidence" value="ECO:0007669"/>
    <property type="project" value="UniProtKB-UniRule"/>
</dbReference>
<name>A0A409W3F8_9AGAR</name>
<evidence type="ECO:0000256" key="8">
    <source>
        <dbReference type="ARBA" id="ARBA00022989"/>
    </source>
</evidence>
<evidence type="ECO:0000313" key="16">
    <source>
        <dbReference type="Proteomes" id="UP000284706"/>
    </source>
</evidence>
<keyword evidence="7 11" id="KW-0653">Protein transport</keyword>
<dbReference type="Proteomes" id="UP000284706">
    <property type="component" value="Unassembled WGS sequence"/>
</dbReference>
<keyword evidence="4 11" id="KW-0812">Transmembrane</keyword>
<keyword evidence="10 11" id="KW-0472">Membrane</keyword>
<dbReference type="Pfam" id="PF05529">
    <property type="entry name" value="Bap31"/>
    <property type="match status" value="1"/>
</dbReference>
<evidence type="ECO:0000259" key="14">
    <source>
        <dbReference type="Pfam" id="PF18035"/>
    </source>
</evidence>
<dbReference type="GO" id="GO:0006886">
    <property type="term" value="P:intracellular protein transport"/>
    <property type="evidence" value="ECO:0007669"/>
    <property type="project" value="UniProtKB-UniRule"/>
</dbReference>
<evidence type="ECO:0000256" key="4">
    <source>
        <dbReference type="ARBA" id="ARBA00022692"/>
    </source>
</evidence>
<keyword evidence="9 12" id="KW-0175">Coiled coil</keyword>
<dbReference type="InParanoid" id="A0A409W3F8"/>
<dbReference type="STRING" id="231916.A0A409W3F8"/>
<feature type="transmembrane region" description="Helical" evidence="11">
    <location>
        <begin position="108"/>
        <end position="128"/>
    </location>
</feature>
<reference evidence="15 16" key="1">
    <citation type="journal article" date="2018" name="Evol. Lett.">
        <title>Horizontal gene cluster transfer increased hallucinogenic mushroom diversity.</title>
        <authorList>
            <person name="Reynolds H.T."/>
            <person name="Vijayakumar V."/>
            <person name="Gluck-Thaler E."/>
            <person name="Korotkin H.B."/>
            <person name="Matheny P.B."/>
            <person name="Slot J.C."/>
        </authorList>
    </citation>
    <scope>NUCLEOTIDE SEQUENCE [LARGE SCALE GENOMIC DNA]</scope>
    <source>
        <strain evidence="15 16">SRW20</strain>
    </source>
</reference>
<comment type="subcellular location">
    <subcellularLocation>
        <location evidence="1 11">Endoplasmic reticulum membrane</location>
        <topology evidence="1 11">Multi-pass membrane protein</topology>
    </subcellularLocation>
</comment>
<keyword evidence="6 11" id="KW-0931">ER-Golgi transport</keyword>
<evidence type="ECO:0000256" key="12">
    <source>
        <dbReference type="SAM" id="Coils"/>
    </source>
</evidence>
<keyword evidence="16" id="KW-1185">Reference proteome</keyword>
<dbReference type="InterPro" id="IPR008417">
    <property type="entry name" value="BAP29/BAP31"/>
</dbReference>
<evidence type="ECO:0000256" key="11">
    <source>
        <dbReference type="RuleBase" id="RU367026"/>
    </source>
</evidence>
<dbReference type="Pfam" id="PF18035">
    <property type="entry name" value="Bap31_Bap29_C"/>
    <property type="match status" value="1"/>
</dbReference>
<dbReference type="InterPro" id="IPR041672">
    <property type="entry name" value="Bap31/Bap29_C"/>
</dbReference>
<evidence type="ECO:0000256" key="10">
    <source>
        <dbReference type="ARBA" id="ARBA00023136"/>
    </source>
</evidence>
<gene>
    <name evidence="15" type="ORF">CVT26_014649</name>
</gene>
<feature type="domain" description="Bap31/Bap29 cytoplasmic coiled-coil" evidence="14">
    <location>
        <begin position="160"/>
        <end position="208"/>
    </location>
</feature>
<dbReference type="AlphaFoldDB" id="A0A409W3F8"/>
<evidence type="ECO:0000256" key="1">
    <source>
        <dbReference type="ARBA" id="ARBA00004477"/>
    </source>
</evidence>
<evidence type="ECO:0000256" key="3">
    <source>
        <dbReference type="ARBA" id="ARBA00022448"/>
    </source>
</evidence>
<evidence type="ECO:0000256" key="2">
    <source>
        <dbReference type="ARBA" id="ARBA00007956"/>
    </source>
</evidence>
<keyword evidence="3 11" id="KW-0813">Transport</keyword>
<organism evidence="15 16">
    <name type="scientific">Gymnopilus dilepis</name>
    <dbReference type="NCBI Taxonomy" id="231916"/>
    <lineage>
        <taxon>Eukaryota</taxon>
        <taxon>Fungi</taxon>
        <taxon>Dikarya</taxon>
        <taxon>Basidiomycota</taxon>
        <taxon>Agaricomycotina</taxon>
        <taxon>Agaricomycetes</taxon>
        <taxon>Agaricomycetidae</taxon>
        <taxon>Agaricales</taxon>
        <taxon>Agaricineae</taxon>
        <taxon>Hymenogastraceae</taxon>
        <taxon>Gymnopilus</taxon>
    </lineage>
</organism>
<protein>
    <recommendedName>
        <fullName evidence="11">Endoplasmic reticulum transmembrane protein</fullName>
    </recommendedName>
</protein>
<keyword evidence="5 11" id="KW-0256">Endoplasmic reticulum</keyword>
<evidence type="ECO:0000256" key="7">
    <source>
        <dbReference type="ARBA" id="ARBA00022927"/>
    </source>
</evidence>
<feature type="coiled-coil region" evidence="12">
    <location>
        <begin position="155"/>
        <end position="206"/>
    </location>
</feature>
<dbReference type="GO" id="GO:0005789">
    <property type="term" value="C:endoplasmic reticulum membrane"/>
    <property type="evidence" value="ECO:0007669"/>
    <property type="project" value="UniProtKB-SubCell"/>
</dbReference>